<feature type="signal peptide" evidence="1">
    <location>
        <begin position="1"/>
        <end position="22"/>
    </location>
</feature>
<dbReference type="Pfam" id="PF08241">
    <property type="entry name" value="Methyltransf_11"/>
    <property type="match status" value="1"/>
</dbReference>
<evidence type="ECO:0000313" key="4">
    <source>
        <dbReference type="Proteomes" id="UP000018851"/>
    </source>
</evidence>
<dbReference type="InterPro" id="IPR029063">
    <property type="entry name" value="SAM-dependent_MTases_sf"/>
</dbReference>
<dbReference type="HOGENOM" id="CLU_072291_0_0_5"/>
<dbReference type="EMBL" id="CP006644">
    <property type="protein sequence ID" value="AHE54618.1"/>
    <property type="molecule type" value="Genomic_DNA"/>
</dbReference>
<accession>W0AEA1</accession>
<reference evidence="3 4" key="1">
    <citation type="submission" date="2013-07" db="EMBL/GenBank/DDBJ databases">
        <title>Completed genome of Sphingomonas sanxanigenens NX02.</title>
        <authorList>
            <person name="Ma T."/>
            <person name="Huang H."/>
            <person name="Wu M."/>
            <person name="Li X."/>
            <person name="Li G."/>
        </authorList>
    </citation>
    <scope>NUCLEOTIDE SEQUENCE [LARGE SCALE GENOMIC DNA]</scope>
    <source>
        <strain evidence="3 4">NX02</strain>
    </source>
</reference>
<proteinExistence type="predicted"/>
<evidence type="ECO:0000259" key="2">
    <source>
        <dbReference type="Pfam" id="PF08241"/>
    </source>
</evidence>
<dbReference type="GO" id="GO:0008757">
    <property type="term" value="F:S-adenosylmethionine-dependent methyltransferase activity"/>
    <property type="evidence" value="ECO:0007669"/>
    <property type="project" value="InterPro"/>
</dbReference>
<sequence>MMMRNALLAAAALLVVTAGSGAAILASETKAPGTDAQALATAIAGSNRSEANRARDKYRHPAETLAFFGVAPTDTVVEYNPGGGGWYTEILAPYLATKGAYYAAQPGTRGLDALKTKFGGAPAAYAKAKLVAWPPSSAAIPDGSADKVLTFRNVHNMIMSGGTAADDNFAAFYRVLKPGGVLGVVDHRLPENRDIALEKKSGYVKRSTVIALAEKAGFKLIDESEINANPKDSADWPDGVWTLPPALAKKDVDREKYLAIGESDRMTLKFQKPKR</sequence>
<dbReference type="eggNOG" id="COG4798">
    <property type="taxonomic scope" value="Bacteria"/>
</dbReference>
<dbReference type="PATRIC" id="fig|1123269.5.peg.2862"/>
<evidence type="ECO:0000313" key="3">
    <source>
        <dbReference type="EMBL" id="AHE54618.1"/>
    </source>
</evidence>
<dbReference type="SUPFAM" id="SSF53335">
    <property type="entry name" value="S-adenosyl-L-methionine-dependent methyltransferases"/>
    <property type="match status" value="1"/>
</dbReference>
<protein>
    <recommendedName>
        <fullName evidence="2">Methyltransferase type 11 domain-containing protein</fullName>
    </recommendedName>
</protein>
<dbReference type="Gene3D" id="3.40.50.150">
    <property type="entry name" value="Vaccinia Virus protein VP39"/>
    <property type="match status" value="1"/>
</dbReference>
<gene>
    <name evidence="3" type="ORF">NX02_14670</name>
</gene>
<name>W0AEA1_9SPHN</name>
<dbReference type="InterPro" id="IPR016980">
    <property type="entry name" value="S-AdoMet-dep_MeTrfase_Alr7345"/>
</dbReference>
<dbReference type="AlphaFoldDB" id="W0AEA1"/>
<organism evidence="3 4">
    <name type="scientific">Sphingomonas sanxanigenens DSM 19645 = NX02</name>
    <dbReference type="NCBI Taxonomy" id="1123269"/>
    <lineage>
        <taxon>Bacteria</taxon>
        <taxon>Pseudomonadati</taxon>
        <taxon>Pseudomonadota</taxon>
        <taxon>Alphaproteobacteria</taxon>
        <taxon>Sphingomonadales</taxon>
        <taxon>Sphingomonadaceae</taxon>
        <taxon>Sphingomonas</taxon>
    </lineage>
</organism>
<dbReference type="InterPro" id="IPR013216">
    <property type="entry name" value="Methyltransf_11"/>
</dbReference>
<evidence type="ECO:0000256" key="1">
    <source>
        <dbReference type="SAM" id="SignalP"/>
    </source>
</evidence>
<dbReference type="STRING" id="1123269.NX02_14670"/>
<feature type="domain" description="Methyltransferase type 11" evidence="2">
    <location>
        <begin position="83"/>
        <end position="182"/>
    </location>
</feature>
<keyword evidence="1" id="KW-0732">Signal</keyword>
<keyword evidence="4" id="KW-1185">Reference proteome</keyword>
<dbReference type="Proteomes" id="UP000018851">
    <property type="component" value="Chromosome"/>
</dbReference>
<dbReference type="KEGG" id="ssan:NX02_14670"/>
<dbReference type="PIRSF" id="PIRSF031679">
    <property type="entry name" value="Mtase_Alr7345_prd"/>
    <property type="match status" value="1"/>
</dbReference>
<feature type="chain" id="PRO_5004785323" description="Methyltransferase type 11 domain-containing protein" evidence="1">
    <location>
        <begin position="23"/>
        <end position="275"/>
    </location>
</feature>